<dbReference type="GO" id="GO:0005615">
    <property type="term" value="C:extracellular space"/>
    <property type="evidence" value="ECO:0007669"/>
    <property type="project" value="TreeGrafter"/>
</dbReference>
<dbReference type="GO" id="GO:0008270">
    <property type="term" value="F:zinc ion binding"/>
    <property type="evidence" value="ECO:0007669"/>
    <property type="project" value="InterPro"/>
</dbReference>
<dbReference type="PANTHER" id="PTHR11705">
    <property type="entry name" value="PROTEASE FAMILY M14 CARBOXYPEPTIDASE A,B"/>
    <property type="match status" value="1"/>
</dbReference>
<dbReference type="EnsemblMetazoa" id="GPPI010791-RA">
    <property type="protein sequence ID" value="GPPI010791-PA"/>
    <property type="gene ID" value="GPPI010791"/>
</dbReference>
<dbReference type="InterPro" id="IPR000834">
    <property type="entry name" value="Peptidase_M14"/>
</dbReference>
<dbReference type="AlphaFoldDB" id="A0A1B0AW89"/>
<evidence type="ECO:0000256" key="1">
    <source>
        <dbReference type="ARBA" id="ARBA00001947"/>
    </source>
</evidence>
<dbReference type="Pfam" id="PF00246">
    <property type="entry name" value="Peptidase_M14"/>
    <property type="match status" value="1"/>
</dbReference>
<proteinExistence type="inferred from homology"/>
<evidence type="ECO:0000259" key="3">
    <source>
        <dbReference type="Pfam" id="PF00246"/>
    </source>
</evidence>
<reference evidence="5" key="1">
    <citation type="submission" date="2015-01" db="EMBL/GenBank/DDBJ databases">
        <authorList>
            <person name="Aksoy S."/>
            <person name="Warren W."/>
            <person name="Wilson R.K."/>
        </authorList>
    </citation>
    <scope>NUCLEOTIDE SEQUENCE [LARGE SCALE GENOMIC DNA]</scope>
    <source>
        <strain evidence="5">IAEA</strain>
    </source>
</reference>
<reference evidence="4" key="2">
    <citation type="submission" date="2020-05" db="UniProtKB">
        <authorList>
            <consortium name="EnsemblMetazoa"/>
        </authorList>
    </citation>
    <scope>IDENTIFICATION</scope>
    <source>
        <strain evidence="4">IAEA</strain>
    </source>
</reference>
<evidence type="ECO:0000313" key="5">
    <source>
        <dbReference type="Proteomes" id="UP000092460"/>
    </source>
</evidence>
<dbReference type="GO" id="GO:0004181">
    <property type="term" value="F:metallocarboxypeptidase activity"/>
    <property type="evidence" value="ECO:0007669"/>
    <property type="project" value="InterPro"/>
</dbReference>
<comment type="cofactor">
    <cofactor evidence="1">
        <name>Zn(2+)</name>
        <dbReference type="ChEBI" id="CHEBI:29105"/>
    </cofactor>
</comment>
<sequence>MFRKKNTTYGALDWFLDVTSCEIYVRMGAITKFDIGSSYEGRLMRELKLFFRTGKTIHAREWVTSDPCTYLIRELAFSRDADERGRESSLTVINVDGFVYSLEEVRQCEDPCSIVYSGAHAGSEREVKQLKNFINNKIPDGSIKVYIAPYAIAQAAPTPLVQYQSTAQTL</sequence>
<accession>A0A1B0AW89</accession>
<dbReference type="Proteomes" id="UP000092460">
    <property type="component" value="Unassembled WGS sequence"/>
</dbReference>
<dbReference type="Gene3D" id="3.40.630.10">
    <property type="entry name" value="Zn peptidases"/>
    <property type="match status" value="1"/>
</dbReference>
<comment type="similarity">
    <text evidence="2">Belongs to the peptidase M14 family.</text>
</comment>
<evidence type="ECO:0000313" key="4">
    <source>
        <dbReference type="EnsemblMetazoa" id="GPPI010791-PA"/>
    </source>
</evidence>
<dbReference type="PANTHER" id="PTHR11705:SF123">
    <property type="entry name" value="PEPTIDASE M14 CARBOXYPEPTIDASE A DOMAIN-CONTAINING PROTEIN-RELATED"/>
    <property type="match status" value="1"/>
</dbReference>
<dbReference type="GO" id="GO:0006508">
    <property type="term" value="P:proteolysis"/>
    <property type="evidence" value="ECO:0007669"/>
    <property type="project" value="InterPro"/>
</dbReference>
<protein>
    <recommendedName>
        <fullName evidence="3">Peptidase M14 domain-containing protein</fullName>
    </recommendedName>
</protein>
<dbReference type="SUPFAM" id="SSF53187">
    <property type="entry name" value="Zn-dependent exopeptidases"/>
    <property type="match status" value="1"/>
</dbReference>
<organism evidence="4 5">
    <name type="scientific">Glossina palpalis gambiensis</name>
    <dbReference type="NCBI Taxonomy" id="67801"/>
    <lineage>
        <taxon>Eukaryota</taxon>
        <taxon>Metazoa</taxon>
        <taxon>Ecdysozoa</taxon>
        <taxon>Arthropoda</taxon>
        <taxon>Hexapoda</taxon>
        <taxon>Insecta</taxon>
        <taxon>Pterygota</taxon>
        <taxon>Neoptera</taxon>
        <taxon>Endopterygota</taxon>
        <taxon>Diptera</taxon>
        <taxon>Brachycera</taxon>
        <taxon>Muscomorpha</taxon>
        <taxon>Hippoboscoidea</taxon>
        <taxon>Glossinidae</taxon>
        <taxon>Glossina</taxon>
    </lineage>
</organism>
<evidence type="ECO:0000256" key="2">
    <source>
        <dbReference type="ARBA" id="ARBA00005988"/>
    </source>
</evidence>
<keyword evidence="5" id="KW-1185">Reference proteome</keyword>
<dbReference type="VEuPathDB" id="VectorBase:GPPI010791"/>
<dbReference type="EMBL" id="JXJN01004554">
    <property type="status" value="NOT_ANNOTATED_CDS"/>
    <property type="molecule type" value="Genomic_DNA"/>
</dbReference>
<name>A0A1B0AW89_9MUSC</name>
<feature type="domain" description="Peptidase M14" evidence="3">
    <location>
        <begin position="31"/>
        <end position="106"/>
    </location>
</feature>